<dbReference type="GO" id="GO:0016485">
    <property type="term" value="P:protein processing"/>
    <property type="evidence" value="ECO:0007669"/>
    <property type="project" value="TreeGrafter"/>
</dbReference>
<protein>
    <recommendedName>
        <fullName evidence="1">Peptidase M13 C-terminal domain-containing protein</fullName>
    </recommendedName>
</protein>
<dbReference type="AlphaFoldDB" id="A0AAQ4E7M9"/>
<feature type="domain" description="Peptidase M13 C-terminal" evidence="1">
    <location>
        <begin position="385"/>
        <end position="515"/>
    </location>
</feature>
<dbReference type="PANTHER" id="PTHR11733">
    <property type="entry name" value="ZINC METALLOPROTEASE FAMILY M13 NEPRILYSIN-RELATED"/>
    <property type="match status" value="1"/>
</dbReference>
<evidence type="ECO:0000313" key="3">
    <source>
        <dbReference type="Proteomes" id="UP001321473"/>
    </source>
</evidence>
<dbReference type="Pfam" id="PF01431">
    <property type="entry name" value="Peptidase_M13"/>
    <property type="match status" value="1"/>
</dbReference>
<sequence>MSVVKAYLAEAGVVWPLSPSNPDVLDTLLYLDFELNWASVLHFSVREQEGVTKVSVEPATSFSHLRFLGSRLKTKNDRRHYFDAIFGHYSQGLPQEHAYSQIEEVEELMTAKLESAMEHFQGESALPEPIEADGLYKEDSNWTARLAKRVRVQGHVQYFRVNARFVAEFLSLWSQHGDSKTHLYVSWCAVRFAALFANRELLKNHYGEDSDADGLEFRQYCMTESYKVFGEALFSGFSDDILTPHVRRDVRDLVLKIRRHSTSRLSSQQSFQEYSSLVAGWGSLDSVFFALEYHLNYDQEIPVAGLPDMSRSHVANWRAVSRARRTLNVSLGGAFGEDVLLGRSLFHLDKSVKDFVLAPFALVFPMYHIDLTPAVKYGTLGDHVGLATAWLALEHSDAWPNAQRRLNRSRQCVTQAFETLPQSRIDEVIAEVASLSALLGAFKETGDDKSLIGLDGYSALQTLFIAWCFMRCDTASLDREEEDPCSPALRLVDAFADAFRCLPGTYMNAKTKCTVF</sequence>
<dbReference type="Proteomes" id="UP001321473">
    <property type="component" value="Unassembled WGS sequence"/>
</dbReference>
<keyword evidence="3" id="KW-1185">Reference proteome</keyword>
<organism evidence="2 3">
    <name type="scientific">Amblyomma americanum</name>
    <name type="common">Lone star tick</name>
    <dbReference type="NCBI Taxonomy" id="6943"/>
    <lineage>
        <taxon>Eukaryota</taxon>
        <taxon>Metazoa</taxon>
        <taxon>Ecdysozoa</taxon>
        <taxon>Arthropoda</taxon>
        <taxon>Chelicerata</taxon>
        <taxon>Arachnida</taxon>
        <taxon>Acari</taxon>
        <taxon>Parasitiformes</taxon>
        <taxon>Ixodida</taxon>
        <taxon>Ixodoidea</taxon>
        <taxon>Ixodidae</taxon>
        <taxon>Amblyomminae</taxon>
        <taxon>Amblyomma</taxon>
    </lineage>
</organism>
<gene>
    <name evidence="2" type="ORF">V5799_012852</name>
</gene>
<proteinExistence type="predicted"/>
<dbReference type="PANTHER" id="PTHR11733:SF241">
    <property type="entry name" value="GH26575P-RELATED"/>
    <property type="match status" value="1"/>
</dbReference>
<dbReference type="InterPro" id="IPR000718">
    <property type="entry name" value="Peptidase_M13"/>
</dbReference>
<accession>A0AAQ4E7M9</accession>
<evidence type="ECO:0000313" key="2">
    <source>
        <dbReference type="EMBL" id="KAK8770684.1"/>
    </source>
</evidence>
<dbReference type="InterPro" id="IPR024079">
    <property type="entry name" value="MetalloPept_cat_dom_sf"/>
</dbReference>
<evidence type="ECO:0000259" key="1">
    <source>
        <dbReference type="Pfam" id="PF01431"/>
    </source>
</evidence>
<dbReference type="SUPFAM" id="SSF55486">
    <property type="entry name" value="Metalloproteases ('zincins'), catalytic domain"/>
    <property type="match status" value="1"/>
</dbReference>
<dbReference type="EMBL" id="JARKHS020020702">
    <property type="protein sequence ID" value="KAK8770684.1"/>
    <property type="molecule type" value="Genomic_DNA"/>
</dbReference>
<dbReference type="PROSITE" id="PS51885">
    <property type="entry name" value="NEPRILYSIN"/>
    <property type="match status" value="1"/>
</dbReference>
<name>A0AAQ4E7M9_AMBAM</name>
<dbReference type="Gene3D" id="3.40.390.10">
    <property type="entry name" value="Collagenase (Catalytic Domain)"/>
    <property type="match status" value="1"/>
</dbReference>
<dbReference type="GO" id="GO:0005886">
    <property type="term" value="C:plasma membrane"/>
    <property type="evidence" value="ECO:0007669"/>
    <property type="project" value="TreeGrafter"/>
</dbReference>
<dbReference type="GO" id="GO:0004222">
    <property type="term" value="F:metalloendopeptidase activity"/>
    <property type="evidence" value="ECO:0007669"/>
    <property type="project" value="InterPro"/>
</dbReference>
<dbReference type="InterPro" id="IPR018497">
    <property type="entry name" value="Peptidase_M13_C"/>
</dbReference>
<comment type="caution">
    <text evidence="2">The sequence shown here is derived from an EMBL/GenBank/DDBJ whole genome shotgun (WGS) entry which is preliminary data.</text>
</comment>
<reference evidence="2 3" key="1">
    <citation type="journal article" date="2023" name="Arcadia Sci">
        <title>De novo assembly of a long-read Amblyomma americanum tick genome.</title>
        <authorList>
            <person name="Chou S."/>
            <person name="Poskanzer K.E."/>
            <person name="Rollins M."/>
            <person name="Thuy-Boun P.S."/>
        </authorList>
    </citation>
    <scope>NUCLEOTIDE SEQUENCE [LARGE SCALE GENOMIC DNA]</scope>
    <source>
        <strain evidence="2">F_SG_1</strain>
        <tissue evidence="2">Salivary glands</tissue>
    </source>
</reference>